<name>M4NE17_9GAMM</name>
<dbReference type="Proteomes" id="UP000011859">
    <property type="component" value="Chromosome"/>
</dbReference>
<dbReference type="EMBL" id="CP003470">
    <property type="protein sequence ID" value="AGG89005.1"/>
    <property type="molecule type" value="Genomic_DNA"/>
</dbReference>
<evidence type="ECO:0000256" key="1">
    <source>
        <dbReference type="SAM" id="Phobius"/>
    </source>
</evidence>
<dbReference type="KEGG" id="rhd:R2APBS1_1881"/>
<accession>M4NE17</accession>
<organism evidence="2 3">
    <name type="scientific">Rhodanobacter denitrificans</name>
    <dbReference type="NCBI Taxonomy" id="666685"/>
    <lineage>
        <taxon>Bacteria</taxon>
        <taxon>Pseudomonadati</taxon>
        <taxon>Pseudomonadota</taxon>
        <taxon>Gammaproteobacteria</taxon>
        <taxon>Lysobacterales</taxon>
        <taxon>Rhodanobacteraceae</taxon>
        <taxon>Rhodanobacter</taxon>
    </lineage>
</organism>
<gene>
    <name evidence="2" type="ORF">R2APBS1_1881</name>
</gene>
<protein>
    <submittedName>
        <fullName evidence="2">Uncharacterized protein</fullName>
    </submittedName>
</protein>
<proteinExistence type="predicted"/>
<dbReference type="HOGENOM" id="CLU_631459_0_0_6"/>
<feature type="transmembrane region" description="Helical" evidence="1">
    <location>
        <begin position="410"/>
        <end position="429"/>
    </location>
</feature>
<dbReference type="AlphaFoldDB" id="M4NE17"/>
<reference evidence="2 3" key="1">
    <citation type="submission" date="2012-04" db="EMBL/GenBank/DDBJ databases">
        <title>Complete genome of Rhodanobacter sp. 2APBS1.</title>
        <authorList>
            <consortium name="US DOE Joint Genome Institute"/>
            <person name="Huntemann M."/>
            <person name="Wei C.-L."/>
            <person name="Han J."/>
            <person name="Detter J.C."/>
            <person name="Han C."/>
            <person name="Tapia R."/>
            <person name="Munk A.C.C."/>
            <person name="Chen A."/>
            <person name="Krypides N."/>
            <person name="Mavromatis K."/>
            <person name="Markowitz V."/>
            <person name="Szeto E."/>
            <person name="Ivanova N."/>
            <person name="Mikhailova N."/>
            <person name="Ovchinnikova G."/>
            <person name="Pagani I."/>
            <person name="Pati A."/>
            <person name="Goodwin L."/>
            <person name="Peters L."/>
            <person name="Pitluck S."/>
            <person name="Woyke T."/>
            <person name="Prakash O."/>
            <person name="Elkins J."/>
            <person name="Brown S."/>
            <person name="Palumbo A."/>
            <person name="Hemme C."/>
            <person name="Zhou J."/>
            <person name="Watson D."/>
            <person name="Jardine P."/>
            <person name="Kostka J."/>
            <person name="Green S."/>
        </authorList>
    </citation>
    <scope>NUCLEOTIDE SEQUENCE [LARGE SCALE GENOMIC DNA]</scope>
    <source>
        <strain evidence="2 3">2APBS1</strain>
    </source>
</reference>
<sequence>MRDVTVHPRWIAAQLRIRDGAYAMQALRDAALQPESPEIAEAERELAARADALCDQAVAAFGRDARAVRSIYNRTEDPLARFAVLANPYYKATGWGASVLDLDQATALLCSGDPADLQVFMANPRLSPDGLLDVLLRRGPASSLSPDHPSWPAIFQGLAENPSLGDLFDTSRRLPNAAARQSLPSALLECVRWLPPAEPLATALAGFLTALHDDRAPGTTFPPGDVAATVLHWHPDVSSDASGSSAFRVQMLLAILFGSRVELPARNAFASARAASMALANVSSDDELETLADVDAAAFFAGMPFNPALYEDHALGTTFLSLAAGSNEAAMALYLSRRSKFDRLWQVDRAVTARDLAVLRRVMRDDHKQGASKDDVESLLRDREAMVEDDAARRAWIRYGHPKLSRWRRAVLAAVILIIVLLLIEMVEIRGLTP</sequence>
<evidence type="ECO:0000313" key="2">
    <source>
        <dbReference type="EMBL" id="AGG89005.1"/>
    </source>
</evidence>
<evidence type="ECO:0000313" key="3">
    <source>
        <dbReference type="Proteomes" id="UP000011859"/>
    </source>
</evidence>
<keyword evidence="1" id="KW-1133">Transmembrane helix</keyword>
<keyword evidence="3" id="KW-1185">Reference proteome</keyword>
<dbReference type="RefSeq" id="WP_015447730.1">
    <property type="nucleotide sequence ID" value="NC_020541.1"/>
</dbReference>
<dbReference type="STRING" id="666685.R2APBS1_1881"/>
<dbReference type="GeneID" id="72428609"/>
<keyword evidence="1" id="KW-0472">Membrane</keyword>
<keyword evidence="1" id="KW-0812">Transmembrane</keyword>